<evidence type="ECO:0000259" key="7">
    <source>
        <dbReference type="Pfam" id="PF01794"/>
    </source>
</evidence>
<name>A0A0A2KCH5_PENEN</name>
<dbReference type="RefSeq" id="XP_016601186.1">
    <property type="nucleotide sequence ID" value="XM_016740894.1"/>
</dbReference>
<keyword evidence="4" id="KW-0813">Transport</keyword>
<feature type="domain" description="Ferric oxidoreductase" evidence="7">
    <location>
        <begin position="93"/>
        <end position="209"/>
    </location>
</feature>
<keyword evidence="3 6" id="KW-1133">Transmembrane helix</keyword>
<gene>
    <name evidence="8" type="ORF">PEX2_036190</name>
</gene>
<comment type="subcellular location">
    <subcellularLocation>
        <location evidence="1">Membrane</location>
        <topology evidence="1">Multi-pass membrane protein</topology>
    </subcellularLocation>
</comment>
<dbReference type="STRING" id="27334.A0A0A2KCH5"/>
<evidence type="ECO:0000256" key="5">
    <source>
        <dbReference type="ARBA" id="ARBA00023136"/>
    </source>
</evidence>
<feature type="transmembrane region" description="Helical" evidence="6">
    <location>
        <begin position="219"/>
        <end position="239"/>
    </location>
</feature>
<feature type="transmembrane region" description="Helical" evidence="6">
    <location>
        <begin position="179"/>
        <end position="198"/>
    </location>
</feature>
<accession>A0A0A2KCH5</accession>
<dbReference type="PhylomeDB" id="A0A0A2KCH5"/>
<dbReference type="GO" id="GO:0016020">
    <property type="term" value="C:membrane"/>
    <property type="evidence" value="ECO:0007669"/>
    <property type="project" value="UniProtKB-SubCell"/>
</dbReference>
<dbReference type="Pfam" id="PF01794">
    <property type="entry name" value="Ferric_reduct"/>
    <property type="match status" value="1"/>
</dbReference>
<keyword evidence="4" id="KW-0406">Ion transport</keyword>
<protein>
    <recommendedName>
        <fullName evidence="7">Ferric oxidoreductase domain-containing protein</fullName>
    </recommendedName>
</protein>
<evidence type="ECO:0000256" key="6">
    <source>
        <dbReference type="SAM" id="Phobius"/>
    </source>
</evidence>
<dbReference type="HOGENOM" id="CLU_956381_0_0_1"/>
<keyword evidence="2 6" id="KW-0812">Transmembrane</keyword>
<dbReference type="GO" id="GO:0006811">
    <property type="term" value="P:monoatomic ion transport"/>
    <property type="evidence" value="ECO:0007669"/>
    <property type="project" value="UniProtKB-KW"/>
</dbReference>
<dbReference type="InterPro" id="IPR013130">
    <property type="entry name" value="Fe3_Rdtase_TM_dom"/>
</dbReference>
<organism evidence="8 9">
    <name type="scientific">Penicillium expansum</name>
    <name type="common">Blue mold rot fungus</name>
    <dbReference type="NCBI Taxonomy" id="27334"/>
    <lineage>
        <taxon>Eukaryota</taxon>
        <taxon>Fungi</taxon>
        <taxon>Dikarya</taxon>
        <taxon>Ascomycota</taxon>
        <taxon>Pezizomycotina</taxon>
        <taxon>Eurotiomycetes</taxon>
        <taxon>Eurotiomycetidae</taxon>
        <taxon>Eurotiales</taxon>
        <taxon>Aspergillaceae</taxon>
        <taxon>Penicillium</taxon>
    </lineage>
</organism>
<dbReference type="GeneID" id="27676313"/>
<evidence type="ECO:0000313" key="9">
    <source>
        <dbReference type="Proteomes" id="UP000030143"/>
    </source>
</evidence>
<feature type="transmembrane region" description="Helical" evidence="6">
    <location>
        <begin position="138"/>
        <end position="159"/>
    </location>
</feature>
<reference evidence="8 9" key="1">
    <citation type="journal article" date="2015" name="Mol. Plant Microbe Interact.">
        <title>Genome, transcriptome, and functional analyses of Penicillium expansum provide new insights into secondary metabolism and pathogenicity.</title>
        <authorList>
            <person name="Ballester A.R."/>
            <person name="Marcet-Houben M."/>
            <person name="Levin E."/>
            <person name="Sela N."/>
            <person name="Selma-Lazaro C."/>
            <person name="Carmona L."/>
            <person name="Wisniewski M."/>
            <person name="Droby S."/>
            <person name="Gonzalez-Candelas L."/>
            <person name="Gabaldon T."/>
        </authorList>
    </citation>
    <scope>NUCLEOTIDE SEQUENCE [LARGE SCALE GENOMIC DNA]</scope>
    <source>
        <strain evidence="8 9">MD-8</strain>
    </source>
</reference>
<feature type="transmembrane region" description="Helical" evidence="6">
    <location>
        <begin position="26"/>
        <end position="43"/>
    </location>
</feature>
<dbReference type="GO" id="GO:0016491">
    <property type="term" value="F:oxidoreductase activity"/>
    <property type="evidence" value="ECO:0007669"/>
    <property type="project" value="UniProtKB-ARBA"/>
</dbReference>
<comment type="caution">
    <text evidence="8">The sequence shown here is derived from an EMBL/GenBank/DDBJ whole genome shotgun (WGS) entry which is preliminary data.</text>
</comment>
<dbReference type="Proteomes" id="UP000030143">
    <property type="component" value="Unassembled WGS sequence"/>
</dbReference>
<evidence type="ECO:0000256" key="4">
    <source>
        <dbReference type="ARBA" id="ARBA00023065"/>
    </source>
</evidence>
<dbReference type="VEuPathDB" id="FungiDB:PEXP_057790"/>
<keyword evidence="9" id="KW-1185">Reference proteome</keyword>
<evidence type="ECO:0000256" key="1">
    <source>
        <dbReference type="ARBA" id="ARBA00004141"/>
    </source>
</evidence>
<sequence>MSWPYQFIFPSENDQLRRMELLDLRGYYAQWSIIVVIVSIRISRFATRSTAKWDGPVSGKTRQYLVCGLWLLWLVGLSIWNSGDDYLHLTKAFGRVGLSQLPLQVLMSPAYISRPAASSILSLLTGIPQPVLTPYHRLFGRVVVSLLLAHAALYTLFFVQFSHPEYGLLIFKRVQDLDVQFGLAAISLAVLLVLFVRPTSQKGVQTWLMQGTFQERRKMFYFGHVSLVALLCVAAYSHVKQAQKYMLQTLAASVLNWVCCWAFC</sequence>
<proteinExistence type="predicted"/>
<evidence type="ECO:0000313" key="8">
    <source>
        <dbReference type="EMBL" id="KGO60112.1"/>
    </source>
</evidence>
<feature type="transmembrane region" description="Helical" evidence="6">
    <location>
        <begin position="103"/>
        <end position="126"/>
    </location>
</feature>
<evidence type="ECO:0000256" key="2">
    <source>
        <dbReference type="ARBA" id="ARBA00022692"/>
    </source>
</evidence>
<feature type="transmembrane region" description="Helical" evidence="6">
    <location>
        <begin position="64"/>
        <end position="83"/>
    </location>
</feature>
<dbReference type="EMBL" id="JQFZ01000082">
    <property type="protein sequence ID" value="KGO60112.1"/>
    <property type="molecule type" value="Genomic_DNA"/>
</dbReference>
<evidence type="ECO:0000256" key="3">
    <source>
        <dbReference type="ARBA" id="ARBA00022989"/>
    </source>
</evidence>
<dbReference type="AlphaFoldDB" id="A0A0A2KCH5"/>
<keyword evidence="5 6" id="KW-0472">Membrane</keyword>
<dbReference type="OrthoDB" id="10006946at2759"/>